<proteinExistence type="predicted"/>
<gene>
    <name evidence="2" type="ORF">FOZ60_008693</name>
</gene>
<feature type="compositionally biased region" description="Basic and acidic residues" evidence="1">
    <location>
        <begin position="335"/>
        <end position="352"/>
    </location>
</feature>
<dbReference type="EMBL" id="JABANP010000035">
    <property type="protein sequence ID" value="KAF4694211.1"/>
    <property type="molecule type" value="Genomic_DNA"/>
</dbReference>
<feature type="region of interest" description="Disordered" evidence="1">
    <location>
        <begin position="247"/>
        <end position="355"/>
    </location>
</feature>
<dbReference type="Proteomes" id="UP000541610">
    <property type="component" value="Unassembled WGS sequence"/>
</dbReference>
<organism evidence="2 3">
    <name type="scientific">Perkinsus olseni</name>
    <name type="common">Perkinsus atlanticus</name>
    <dbReference type="NCBI Taxonomy" id="32597"/>
    <lineage>
        <taxon>Eukaryota</taxon>
        <taxon>Sar</taxon>
        <taxon>Alveolata</taxon>
        <taxon>Perkinsozoa</taxon>
        <taxon>Perkinsea</taxon>
        <taxon>Perkinsida</taxon>
        <taxon>Perkinsidae</taxon>
        <taxon>Perkinsus</taxon>
    </lineage>
</organism>
<comment type="caution">
    <text evidence="2">The sequence shown here is derived from an EMBL/GenBank/DDBJ whole genome shotgun (WGS) entry which is preliminary data.</text>
</comment>
<evidence type="ECO:0000313" key="2">
    <source>
        <dbReference type="EMBL" id="KAF4694211.1"/>
    </source>
</evidence>
<feature type="compositionally biased region" description="Basic and acidic residues" evidence="1">
    <location>
        <begin position="254"/>
        <end position="266"/>
    </location>
</feature>
<reference evidence="2 3" key="1">
    <citation type="submission" date="2020-04" db="EMBL/GenBank/DDBJ databases">
        <title>Perkinsus olseni comparative genomics.</title>
        <authorList>
            <person name="Bogema D.R."/>
        </authorList>
    </citation>
    <scope>NUCLEOTIDE SEQUENCE [LARGE SCALE GENOMIC DNA]</scope>
    <source>
        <strain evidence="2">00978-12</strain>
    </source>
</reference>
<accession>A0A7J6PFR9</accession>
<dbReference type="AlphaFoldDB" id="A0A7J6PFR9"/>
<sequence>MGLRSKRRALPKKKFSSATVTLKAPAGLAVEAEHEEPEGAISPEQDQSVVEASVEDTAEGTTRKTPSEPKSKAEPKFFWMDPAAQATLVGLKARGEERAAKLRAARAQPYVVKGFTVVNSSTPLTSEARRATASTQWLQEELYGNRTRKRSWKVLNDRNLTDAVVSTRPMPNDYAPAKARHTRKRRLPFLCCFRENDDHDLDRDEIPSHPKIAIEAGPTARRASYRTSSGIPVNQCYDSALVSTTVPGKNLHAQPRDSESRSSTEKSEDDDESCSPEKVEVTFSQGETEGDGSEKPRGTKLSRSASDPKSCRINQIAETQVVMPASRPRADGTAGEERRTEGRSTDIPDRRKTSPLSLRPTLADVLPQAQARPIRHLLVKTVRWEYQRGPLDAHLGPRFRPYLESRSAILLPALGLMDENRQVLVPTRTDVPPPRHLEYENAGNTRIATSRISVAQLKAALASSLPENGQQARAEVIQVTVGMD</sequence>
<feature type="compositionally biased region" description="Polar residues" evidence="1">
    <location>
        <begin position="301"/>
        <end position="318"/>
    </location>
</feature>
<feature type="compositionally biased region" description="Basic and acidic residues" evidence="1">
    <location>
        <begin position="61"/>
        <end position="75"/>
    </location>
</feature>
<protein>
    <submittedName>
        <fullName evidence="2">Uncharacterized protein</fullName>
    </submittedName>
</protein>
<feature type="region of interest" description="Disordered" evidence="1">
    <location>
        <begin position="32"/>
        <end position="75"/>
    </location>
</feature>
<name>A0A7J6PFR9_PEROL</name>
<evidence type="ECO:0000313" key="3">
    <source>
        <dbReference type="Proteomes" id="UP000541610"/>
    </source>
</evidence>
<evidence type="ECO:0000256" key="1">
    <source>
        <dbReference type="SAM" id="MobiDB-lite"/>
    </source>
</evidence>
<dbReference type="OrthoDB" id="10499706at2759"/>
<feature type="region of interest" description="Disordered" evidence="1">
    <location>
        <begin position="200"/>
        <end position="226"/>
    </location>
</feature>